<dbReference type="PANTHER" id="PTHR30383">
    <property type="entry name" value="THIOESTERASE 1/PROTEASE 1/LYSOPHOSPHOLIPASE L1"/>
    <property type="match status" value="1"/>
</dbReference>
<dbReference type="Pfam" id="PF13472">
    <property type="entry name" value="Lipase_GDSL_2"/>
    <property type="match status" value="1"/>
</dbReference>
<dbReference type="InterPro" id="IPR013830">
    <property type="entry name" value="SGNH_hydro"/>
</dbReference>
<dbReference type="PANTHER" id="PTHR30383:SF5">
    <property type="entry name" value="SGNH HYDROLASE-TYPE ESTERASE DOMAIN-CONTAINING PROTEIN"/>
    <property type="match status" value="1"/>
</dbReference>
<feature type="region of interest" description="Disordered" evidence="1">
    <location>
        <begin position="305"/>
        <end position="335"/>
    </location>
</feature>
<reference evidence="3" key="1">
    <citation type="submission" date="2021-04" db="EMBL/GenBank/DDBJ databases">
        <title>Genome based classification of Actinospica acidithermotolerans sp. nov., an actinobacterium isolated from an Indonesian hot spring.</title>
        <authorList>
            <person name="Kusuma A.B."/>
            <person name="Putra K.E."/>
            <person name="Nafisah S."/>
            <person name="Loh J."/>
            <person name="Nouioui I."/>
            <person name="Goodfellow M."/>
        </authorList>
    </citation>
    <scope>NUCLEOTIDE SEQUENCE</scope>
    <source>
        <strain evidence="3">DSM 45618</strain>
    </source>
</reference>
<proteinExistence type="predicted"/>
<dbReference type="AlphaFoldDB" id="A0A8J8BFY3"/>
<protein>
    <submittedName>
        <fullName evidence="3">SGNH/GDSL hydrolase family protein</fullName>
    </submittedName>
</protein>
<keyword evidence="3" id="KW-0378">Hydrolase</keyword>
<dbReference type="CDD" id="cd01836">
    <property type="entry name" value="FeeA_FeeB_like"/>
    <property type="match status" value="1"/>
</dbReference>
<organism evidence="3 4">
    <name type="scientific">Actinocrinis puniceicyclus</name>
    <dbReference type="NCBI Taxonomy" id="977794"/>
    <lineage>
        <taxon>Bacteria</taxon>
        <taxon>Bacillati</taxon>
        <taxon>Actinomycetota</taxon>
        <taxon>Actinomycetes</taxon>
        <taxon>Catenulisporales</taxon>
        <taxon>Actinospicaceae</taxon>
        <taxon>Actinocrinis</taxon>
    </lineage>
</organism>
<keyword evidence="4" id="KW-1185">Reference proteome</keyword>
<name>A0A8J8BFY3_9ACTN</name>
<accession>A0A8J8BFY3</accession>
<dbReference type="InterPro" id="IPR036514">
    <property type="entry name" value="SGNH_hydro_sf"/>
</dbReference>
<dbReference type="Proteomes" id="UP000677913">
    <property type="component" value="Unassembled WGS sequence"/>
</dbReference>
<dbReference type="Gene3D" id="3.40.50.1110">
    <property type="entry name" value="SGNH hydrolase"/>
    <property type="match status" value="1"/>
</dbReference>
<dbReference type="RefSeq" id="WP_211469542.1">
    <property type="nucleotide sequence ID" value="NZ_JAGSXH010000073.1"/>
</dbReference>
<comment type="caution">
    <text evidence="3">The sequence shown here is derived from an EMBL/GenBank/DDBJ whole genome shotgun (WGS) entry which is preliminary data.</text>
</comment>
<gene>
    <name evidence="3" type="ORF">KGA66_19190</name>
</gene>
<feature type="compositionally biased region" description="Pro residues" evidence="1">
    <location>
        <begin position="325"/>
        <end position="335"/>
    </location>
</feature>
<evidence type="ECO:0000256" key="1">
    <source>
        <dbReference type="SAM" id="MobiDB-lite"/>
    </source>
</evidence>
<evidence type="ECO:0000313" key="4">
    <source>
        <dbReference type="Proteomes" id="UP000677913"/>
    </source>
</evidence>
<evidence type="ECO:0000259" key="2">
    <source>
        <dbReference type="Pfam" id="PF13472"/>
    </source>
</evidence>
<dbReference type="GO" id="GO:0004622">
    <property type="term" value="F:phosphatidylcholine lysophospholipase activity"/>
    <property type="evidence" value="ECO:0007669"/>
    <property type="project" value="TreeGrafter"/>
</dbReference>
<evidence type="ECO:0000313" key="3">
    <source>
        <dbReference type="EMBL" id="MBS2965184.1"/>
    </source>
</evidence>
<dbReference type="InterPro" id="IPR051532">
    <property type="entry name" value="Ester_Hydrolysis_Enzymes"/>
</dbReference>
<feature type="domain" description="SGNH hydrolase-type esterase" evidence="2">
    <location>
        <begin position="103"/>
        <end position="281"/>
    </location>
</feature>
<dbReference type="EMBL" id="JAGSXH010000073">
    <property type="protein sequence ID" value="MBS2965184.1"/>
    <property type="molecule type" value="Genomic_DNA"/>
</dbReference>
<dbReference type="SUPFAM" id="SSF52266">
    <property type="entry name" value="SGNH hydrolase"/>
    <property type="match status" value="1"/>
</dbReference>
<sequence length="335" mass="34284">MAMSSAKRAVAVAAVSGGGLTVLTGASIGLVMAEAKLARRAIGHAVEVPPRADGLFGAHLAARTIVTEPATGYAPADASPTSARSTAADRARAEERPLRFAMLGDSTAAGYGVERADQTPGALLAVALAAHVGRPLLYANVARVGACSDRLAEQVDALLADGPEHAPQVATIMIGANDVTHRLSPTESAAHLHDAVLRLRAAGCQVVVATCPDLGTIRPIQVPLRWLARRWSRRLAALQARAVHEAGGRSVPLGALLGPEFAARAELFGPDRFHPSAEGYATAAAAVLPALAAAVWQIARTGQAETPVAGGIPGTGLPPEDGEPPRPGPPTLTRQ</sequence>